<dbReference type="RefSeq" id="WP_072283336.1">
    <property type="nucleotide sequence ID" value="NZ_CP015519.1"/>
</dbReference>
<organism evidence="1 2">
    <name type="scientific">Syntrophotalea acetylenivorans</name>
    <dbReference type="NCBI Taxonomy" id="1842532"/>
    <lineage>
        <taxon>Bacteria</taxon>
        <taxon>Pseudomonadati</taxon>
        <taxon>Thermodesulfobacteriota</taxon>
        <taxon>Desulfuromonadia</taxon>
        <taxon>Desulfuromonadales</taxon>
        <taxon>Syntrophotaleaceae</taxon>
        <taxon>Syntrophotalea</taxon>
    </lineage>
</organism>
<gene>
    <name evidence="1" type="ORF">A7E78_05630</name>
</gene>
<evidence type="ECO:0000313" key="1">
    <source>
        <dbReference type="EMBL" id="APG27368.1"/>
    </source>
</evidence>
<reference evidence="1 2" key="1">
    <citation type="journal article" date="2017" name="Genome Announc.">
        <title>Complete Genome Sequences of Two Acetylene-Fermenting Pelobacter acetylenicus Strains.</title>
        <authorList>
            <person name="Sutton J.M."/>
            <person name="Baesman S.M."/>
            <person name="Fierst J.L."/>
            <person name="Poret-Peterson A.T."/>
            <person name="Oremland R.S."/>
            <person name="Dunlap D.S."/>
            <person name="Akob D.M."/>
        </authorList>
    </citation>
    <scope>NUCLEOTIDE SEQUENCE [LARGE SCALE GENOMIC DNA]</scope>
    <source>
        <strain evidence="1 2">SFB93</strain>
    </source>
</reference>
<dbReference type="AlphaFoldDB" id="A0A1L3GNW7"/>
<evidence type="ECO:0000313" key="2">
    <source>
        <dbReference type="Proteomes" id="UP000182517"/>
    </source>
</evidence>
<dbReference type="Proteomes" id="UP000182517">
    <property type="component" value="Chromosome"/>
</dbReference>
<accession>A0A1L3GNW7</accession>
<dbReference type="EMBL" id="CP015519">
    <property type="protein sequence ID" value="APG27368.1"/>
    <property type="molecule type" value="Genomic_DNA"/>
</dbReference>
<protein>
    <recommendedName>
        <fullName evidence="3">Flagellar hook-length control protein-like C-terminal domain-containing protein</fullName>
    </recommendedName>
</protein>
<sequence length="343" mass="37969">MSIINPLITIRPVMTPAQAATPAEGRQYDLQAGQLVNATVAEGGHSEVLLDLDRQRLRAQTQTPLQTGQKLRLLVVENKPQLVLRLFQDNLLERLTHTVHLLEGKYELSSALQQLTSSQGTGKNLPEKVLQKLLDFFSPFRTESPEALSGKELQLLARHLGLTLEADLARGPSAVEPANLKSLLLSTVQTGGEQQPETVEKAEQLLQKLELFQLCNLRLARQGANLLPLPLPFLDNGYLVAEKETGNAPEQQTARKVSLYLSLQGLGDLRIDLLQEAEGLFVRFTCDSGDKTEFLSAQESELRSMLTTLPLCGATYCSDKGPLQTDLIRRILEDEDELFDARI</sequence>
<proteinExistence type="predicted"/>
<dbReference type="STRING" id="1842532.A7E78_05630"/>
<evidence type="ECO:0008006" key="3">
    <source>
        <dbReference type="Google" id="ProtNLM"/>
    </source>
</evidence>
<name>A0A1L3GNW7_9BACT</name>
<dbReference type="KEGG" id="pef:A7E78_05630"/>
<dbReference type="OrthoDB" id="5401450at2"/>
<keyword evidence="2" id="KW-1185">Reference proteome</keyword>